<gene>
    <name evidence="12 14" type="primary">dapA</name>
    <name evidence="14" type="ORF">IQ215_01945</name>
</gene>
<evidence type="ECO:0000256" key="1">
    <source>
        <dbReference type="ARBA" id="ARBA00003294"/>
    </source>
</evidence>
<dbReference type="Gene3D" id="3.20.20.70">
    <property type="entry name" value="Aldolase class I"/>
    <property type="match status" value="1"/>
</dbReference>
<comment type="caution">
    <text evidence="12">Was originally thought to be a dihydrodipicolinate synthase (DHDPS), catalyzing the condensation of (S)-aspartate-beta-semialdehyde [(S)-ASA] and pyruvate to dihydrodipicolinate (DHDP). However, it was shown in E.coli that the product of the enzymatic reaction is not dihydrodipicolinate but in fact (4S)-4-hydroxy-2,3,4,5-tetrahydro-(2S)-dipicolinic acid (HTPA), and that the consecutive dehydration reaction leading to DHDP is not spontaneous but catalyzed by DapB.</text>
</comment>
<feature type="site" description="Part of a proton relay during catalysis" evidence="12">
    <location>
        <position position="48"/>
    </location>
</feature>
<feature type="site" description="Part of a proton relay during catalysis" evidence="12">
    <location>
        <position position="111"/>
    </location>
</feature>
<reference evidence="14 15" key="1">
    <citation type="submission" date="2020-10" db="EMBL/GenBank/DDBJ databases">
        <authorList>
            <person name="Castelo-Branco R."/>
            <person name="Eusebio N."/>
            <person name="Adriana R."/>
            <person name="Vieira A."/>
            <person name="Brugerolle De Fraissinette N."/>
            <person name="Rezende De Castro R."/>
            <person name="Schneider M.P."/>
            <person name="Vasconcelos V."/>
            <person name="Leao P.N."/>
        </authorList>
    </citation>
    <scope>NUCLEOTIDE SEQUENCE [LARGE SCALE GENOMIC DNA]</scope>
    <source>
        <strain evidence="14 15">LEGE 03274</strain>
    </source>
</reference>
<dbReference type="InterPro" id="IPR013785">
    <property type="entry name" value="Aldolase_TIM"/>
</dbReference>
<dbReference type="GO" id="GO:0008840">
    <property type="term" value="F:4-hydroxy-tetrahydrodipicolinate synthase activity"/>
    <property type="evidence" value="ECO:0007669"/>
    <property type="project" value="UniProtKB-EC"/>
</dbReference>
<dbReference type="Pfam" id="PF00701">
    <property type="entry name" value="DHDPS"/>
    <property type="match status" value="1"/>
</dbReference>
<accession>A0ABR9V3Q9</accession>
<feature type="active site" description="Proton donor/acceptor" evidence="12">
    <location>
        <position position="138"/>
    </location>
</feature>
<evidence type="ECO:0000256" key="4">
    <source>
        <dbReference type="ARBA" id="ARBA00012086"/>
    </source>
</evidence>
<evidence type="ECO:0000256" key="8">
    <source>
        <dbReference type="ARBA" id="ARBA00023154"/>
    </source>
</evidence>
<keyword evidence="8 12" id="KW-0457">Lysine biosynthesis</keyword>
<evidence type="ECO:0000256" key="13">
    <source>
        <dbReference type="PIRNR" id="PIRNR001365"/>
    </source>
</evidence>
<dbReference type="RefSeq" id="WP_193799646.1">
    <property type="nucleotide sequence ID" value="NZ_JADEWC010000003.1"/>
</dbReference>
<evidence type="ECO:0000256" key="3">
    <source>
        <dbReference type="ARBA" id="ARBA00007592"/>
    </source>
</evidence>
<dbReference type="EMBL" id="JADEWC010000003">
    <property type="protein sequence ID" value="MBE9221449.1"/>
    <property type="molecule type" value="Genomic_DNA"/>
</dbReference>
<evidence type="ECO:0000313" key="15">
    <source>
        <dbReference type="Proteomes" id="UP000654604"/>
    </source>
</evidence>
<evidence type="ECO:0000256" key="10">
    <source>
        <dbReference type="ARBA" id="ARBA00023270"/>
    </source>
</evidence>
<evidence type="ECO:0000256" key="11">
    <source>
        <dbReference type="ARBA" id="ARBA00047836"/>
    </source>
</evidence>
<dbReference type="SMART" id="SM01130">
    <property type="entry name" value="DHDPS"/>
    <property type="match status" value="1"/>
</dbReference>
<dbReference type="Proteomes" id="UP000654604">
    <property type="component" value="Unassembled WGS sequence"/>
</dbReference>
<sequence>MSDYIFGRVLTAMVTPFNEDGSINYGVAEKLASHLVDNGSDGIVVCGTTGESPALEHQEKNELLKVIKSAVGNRGKIIMGTGSNSTQSAIALTREAEKIGIDGSLQVVPYYNKPPQEGLYQHFGAIASACPDVPIMLYNIPGRTGKNLEPETIARLYKEFDNIVAVKEASGNLEQAAQINTLTANNMLIYSGEDFLTLPMMTVGGVGVVSVASHLVGNEIQSMIQAYESGKNKIAQDIQQKLYSLFKVLFCDTNPIPLKSALQQLGWKVGGVRLPLSSISKQNEQEVKKVLQELGLL</sequence>
<dbReference type="InterPro" id="IPR020624">
    <property type="entry name" value="Schiff_base-form_aldolases_CS"/>
</dbReference>
<dbReference type="HAMAP" id="MF_00418">
    <property type="entry name" value="DapA"/>
    <property type="match status" value="1"/>
</dbReference>
<feature type="binding site" evidence="12">
    <location>
        <position position="49"/>
    </location>
    <ligand>
        <name>pyruvate</name>
        <dbReference type="ChEBI" id="CHEBI:15361"/>
    </ligand>
</feature>
<comment type="subcellular location">
    <subcellularLocation>
        <location evidence="12">Cytoplasm</location>
    </subcellularLocation>
</comment>
<dbReference type="CDD" id="cd00950">
    <property type="entry name" value="DHDPS"/>
    <property type="match status" value="1"/>
</dbReference>
<feature type="binding site" evidence="12">
    <location>
        <position position="209"/>
    </location>
    <ligand>
        <name>pyruvate</name>
        <dbReference type="ChEBI" id="CHEBI:15361"/>
    </ligand>
</feature>
<dbReference type="NCBIfam" id="TIGR00674">
    <property type="entry name" value="dapA"/>
    <property type="match status" value="1"/>
</dbReference>
<keyword evidence="9 12" id="KW-0456">Lyase</keyword>
<proteinExistence type="inferred from homology"/>
<comment type="subunit">
    <text evidence="12">Homotetramer; dimer of dimers.</text>
</comment>
<evidence type="ECO:0000256" key="5">
    <source>
        <dbReference type="ARBA" id="ARBA00022490"/>
    </source>
</evidence>
<keyword evidence="7 12" id="KW-0220">Diaminopimelate biosynthesis</keyword>
<protein>
    <recommendedName>
        <fullName evidence="4 12">4-hydroxy-tetrahydrodipicolinate synthase</fullName>
        <shortName evidence="12">HTPA synthase</shortName>
        <ecNumber evidence="4 12">4.3.3.7</ecNumber>
    </recommendedName>
</protein>
<evidence type="ECO:0000313" key="14">
    <source>
        <dbReference type="EMBL" id="MBE9221449.1"/>
    </source>
</evidence>
<dbReference type="InterPro" id="IPR002220">
    <property type="entry name" value="DapA-like"/>
</dbReference>
<comment type="function">
    <text evidence="1 12">Catalyzes the condensation of (S)-aspartate-beta-semialdehyde [(S)-ASA] and pyruvate to 4-hydroxy-tetrahydrodipicolinate (HTPA).</text>
</comment>
<feature type="active site" description="Schiff-base intermediate with substrate" evidence="12">
    <location>
        <position position="167"/>
    </location>
</feature>
<dbReference type="PROSITE" id="PS00665">
    <property type="entry name" value="DHDPS_1"/>
    <property type="match status" value="1"/>
</dbReference>
<evidence type="ECO:0000256" key="6">
    <source>
        <dbReference type="ARBA" id="ARBA00022605"/>
    </source>
</evidence>
<organism evidence="14 15">
    <name type="scientific">Cyanobacterium stanieri LEGE 03274</name>
    <dbReference type="NCBI Taxonomy" id="1828756"/>
    <lineage>
        <taxon>Bacteria</taxon>
        <taxon>Bacillati</taxon>
        <taxon>Cyanobacteriota</taxon>
        <taxon>Cyanophyceae</taxon>
        <taxon>Oscillatoriophycideae</taxon>
        <taxon>Chroococcales</taxon>
        <taxon>Geminocystaceae</taxon>
        <taxon>Cyanobacterium</taxon>
    </lineage>
</organism>
<dbReference type="InterPro" id="IPR020625">
    <property type="entry name" value="Schiff_base-form_aldolases_AS"/>
</dbReference>
<comment type="similarity">
    <text evidence="3 12 13">Belongs to the DapA family.</text>
</comment>
<keyword evidence="10 12" id="KW-0704">Schiff base</keyword>
<comment type="pathway">
    <text evidence="2 12">Amino-acid biosynthesis; L-lysine biosynthesis via DAP pathway; (S)-tetrahydrodipicolinate from L-aspartate: step 3/4.</text>
</comment>
<comment type="catalytic activity">
    <reaction evidence="11 12">
        <text>L-aspartate 4-semialdehyde + pyruvate = (2S,4S)-4-hydroxy-2,3,4,5-tetrahydrodipicolinate + H2O + H(+)</text>
        <dbReference type="Rhea" id="RHEA:34171"/>
        <dbReference type="ChEBI" id="CHEBI:15361"/>
        <dbReference type="ChEBI" id="CHEBI:15377"/>
        <dbReference type="ChEBI" id="CHEBI:15378"/>
        <dbReference type="ChEBI" id="CHEBI:67139"/>
        <dbReference type="ChEBI" id="CHEBI:537519"/>
        <dbReference type="EC" id="4.3.3.7"/>
    </reaction>
</comment>
<dbReference type="SUPFAM" id="SSF51569">
    <property type="entry name" value="Aldolase"/>
    <property type="match status" value="1"/>
</dbReference>
<dbReference type="PANTHER" id="PTHR12128">
    <property type="entry name" value="DIHYDRODIPICOLINATE SYNTHASE"/>
    <property type="match status" value="1"/>
</dbReference>
<keyword evidence="6 12" id="KW-0028">Amino-acid biosynthesis</keyword>
<dbReference type="PRINTS" id="PR00146">
    <property type="entry name" value="DHPICSNTHASE"/>
</dbReference>
<dbReference type="PROSITE" id="PS00666">
    <property type="entry name" value="DHDPS_2"/>
    <property type="match status" value="1"/>
</dbReference>
<keyword evidence="5 12" id="KW-0963">Cytoplasm</keyword>
<keyword evidence="15" id="KW-1185">Reference proteome</keyword>
<evidence type="ECO:0000256" key="9">
    <source>
        <dbReference type="ARBA" id="ARBA00023239"/>
    </source>
</evidence>
<evidence type="ECO:0000256" key="12">
    <source>
        <dbReference type="HAMAP-Rule" id="MF_00418"/>
    </source>
</evidence>
<comment type="caution">
    <text evidence="14">The sequence shown here is derived from an EMBL/GenBank/DDBJ whole genome shotgun (WGS) entry which is preliminary data.</text>
</comment>
<evidence type="ECO:0000256" key="2">
    <source>
        <dbReference type="ARBA" id="ARBA00005120"/>
    </source>
</evidence>
<dbReference type="InterPro" id="IPR005263">
    <property type="entry name" value="DapA"/>
</dbReference>
<dbReference type="EC" id="4.3.3.7" evidence="4 12"/>
<dbReference type="PANTHER" id="PTHR12128:SF66">
    <property type="entry name" value="4-HYDROXY-2-OXOGLUTARATE ALDOLASE, MITOCHONDRIAL"/>
    <property type="match status" value="1"/>
</dbReference>
<evidence type="ECO:0000256" key="7">
    <source>
        <dbReference type="ARBA" id="ARBA00022915"/>
    </source>
</evidence>
<dbReference type="PIRSF" id="PIRSF001365">
    <property type="entry name" value="DHDPS"/>
    <property type="match status" value="1"/>
</dbReference>
<name>A0ABR9V3Q9_9CHRO</name>